<keyword evidence="5 9" id="KW-0808">Transferase</keyword>
<dbReference type="EC" id="2.1.1.130" evidence="9"/>
<comment type="pathway">
    <text evidence="1">Cofactor biosynthesis; adenosylcobalamin biosynthesis.</text>
</comment>
<dbReference type="PANTHER" id="PTHR43467:SF2">
    <property type="entry name" value="COBALT-PRECORRIN-2 C(20)-METHYLTRANSFERASE"/>
    <property type="match status" value="1"/>
</dbReference>
<evidence type="ECO:0000256" key="5">
    <source>
        <dbReference type="ARBA" id="ARBA00022679"/>
    </source>
</evidence>
<dbReference type="Pfam" id="PF00590">
    <property type="entry name" value="TP_methylase"/>
    <property type="match status" value="1"/>
</dbReference>
<sequence>MKQGTLYCVGMGPGDPELVTFKAWHALCRCPVLALPEDQSGRQTAATILKEAAARQEGLHLEEKDILSLTFPMTRDAGRLRKAHSDASDKVAAVLDRGCDIALITLGCPTVYASCMYIQKEMRRRGYDTVVIPGITSFSAAAARLGQPLCEKDEPLLIVPAGRNDLPDLLAVRGSKVLMKIPRHMGALKEQLQDAGLLRHASLVERCGLPGERVCTDLRQADDTGYFSVILVRQEENL</sequence>
<keyword evidence="6" id="KW-0949">S-adenosyl-L-methionine</keyword>
<dbReference type="CDD" id="cd11645">
    <property type="entry name" value="Precorrin_2_C20_MT"/>
    <property type="match status" value="1"/>
</dbReference>
<dbReference type="UniPathway" id="UPA00148"/>
<keyword evidence="4 9" id="KW-0489">Methyltransferase</keyword>
<name>A0A848C128_9FIRM</name>
<dbReference type="Gene3D" id="3.40.1010.10">
    <property type="entry name" value="Cobalt-precorrin-4 Transmethylase, Domain 1"/>
    <property type="match status" value="1"/>
</dbReference>
<organism evidence="9 10">
    <name type="scientific">Megasphaera hexanoica</name>
    <dbReference type="NCBI Taxonomy" id="1675036"/>
    <lineage>
        <taxon>Bacteria</taxon>
        <taxon>Bacillati</taxon>
        <taxon>Bacillota</taxon>
        <taxon>Negativicutes</taxon>
        <taxon>Veillonellales</taxon>
        <taxon>Veillonellaceae</taxon>
        <taxon>Megasphaera</taxon>
    </lineage>
</organism>
<evidence type="ECO:0000256" key="4">
    <source>
        <dbReference type="ARBA" id="ARBA00022603"/>
    </source>
</evidence>
<dbReference type="InterPro" id="IPR014777">
    <property type="entry name" value="4pyrrole_Mease_sub1"/>
</dbReference>
<keyword evidence="3" id="KW-0169">Cobalamin biosynthesis</keyword>
<dbReference type="RefSeq" id="WP_170087925.1">
    <property type="nucleotide sequence ID" value="NZ_JABAFG010000018.1"/>
</dbReference>
<evidence type="ECO:0000256" key="3">
    <source>
        <dbReference type="ARBA" id="ARBA00022573"/>
    </source>
</evidence>
<dbReference type="PANTHER" id="PTHR43467">
    <property type="entry name" value="COBALT-PRECORRIN-2 C(20)-METHYLTRANSFERASE"/>
    <property type="match status" value="1"/>
</dbReference>
<dbReference type="GO" id="GO:0009236">
    <property type="term" value="P:cobalamin biosynthetic process"/>
    <property type="evidence" value="ECO:0007669"/>
    <property type="project" value="UniProtKB-UniRule"/>
</dbReference>
<dbReference type="Proteomes" id="UP000591071">
    <property type="component" value="Unassembled WGS sequence"/>
</dbReference>
<dbReference type="GO" id="GO:0032259">
    <property type="term" value="P:methylation"/>
    <property type="evidence" value="ECO:0007669"/>
    <property type="project" value="UniProtKB-KW"/>
</dbReference>
<gene>
    <name evidence="9" type="primary">cobI</name>
    <name evidence="9" type="ORF">HF872_10415</name>
</gene>
<proteinExistence type="inferred from homology"/>
<evidence type="ECO:0000256" key="2">
    <source>
        <dbReference type="ARBA" id="ARBA00005879"/>
    </source>
</evidence>
<comment type="caution">
    <text evidence="9">The sequence shown here is derived from an EMBL/GenBank/DDBJ whole genome shotgun (WGS) entry which is preliminary data.</text>
</comment>
<comment type="similarity">
    <text evidence="2 7">Belongs to the precorrin methyltransferase family.</text>
</comment>
<evidence type="ECO:0000256" key="6">
    <source>
        <dbReference type="ARBA" id="ARBA00022691"/>
    </source>
</evidence>
<evidence type="ECO:0000259" key="8">
    <source>
        <dbReference type="Pfam" id="PF00590"/>
    </source>
</evidence>
<evidence type="ECO:0000313" key="9">
    <source>
        <dbReference type="EMBL" id="NME29029.1"/>
    </source>
</evidence>
<dbReference type="InterPro" id="IPR000878">
    <property type="entry name" value="4pyrrol_Mease"/>
</dbReference>
<dbReference type="GO" id="GO:0030788">
    <property type="term" value="F:precorrin-2 C20-methyltransferase activity"/>
    <property type="evidence" value="ECO:0007669"/>
    <property type="project" value="UniProtKB-EC"/>
</dbReference>
<dbReference type="InterPro" id="IPR012382">
    <property type="entry name" value="CobI/CbiL"/>
</dbReference>
<dbReference type="Gene3D" id="3.30.950.10">
    <property type="entry name" value="Methyltransferase, Cobalt-precorrin-4 Transmethylase, Domain 2"/>
    <property type="match status" value="1"/>
</dbReference>
<dbReference type="InterPro" id="IPR006364">
    <property type="entry name" value="CobI/CbiL/CobIJ_dom"/>
</dbReference>
<dbReference type="InterPro" id="IPR014776">
    <property type="entry name" value="4pyrrole_Mease_sub2"/>
</dbReference>
<dbReference type="SUPFAM" id="SSF53790">
    <property type="entry name" value="Tetrapyrrole methylase"/>
    <property type="match status" value="1"/>
</dbReference>
<dbReference type="AlphaFoldDB" id="A0A848C128"/>
<dbReference type="InterPro" id="IPR035996">
    <property type="entry name" value="4pyrrol_Methylase_sf"/>
</dbReference>
<reference evidence="9 10" key="1">
    <citation type="submission" date="2020-04" db="EMBL/GenBank/DDBJ databases">
        <authorList>
            <person name="Hitch T.C.A."/>
            <person name="Wylensek D."/>
            <person name="Clavel T."/>
        </authorList>
    </citation>
    <scope>NUCLEOTIDE SEQUENCE [LARGE SCALE GENOMIC DNA]</scope>
    <source>
        <strain evidence="9 10">Oil-RF-744-FAT-WT-6-1</strain>
    </source>
</reference>
<feature type="domain" description="Tetrapyrrole methylase" evidence="8">
    <location>
        <begin position="5"/>
        <end position="219"/>
    </location>
</feature>
<protein>
    <submittedName>
        <fullName evidence="9">Precorrin-2 C(20)-methyltransferase</fullName>
        <ecNumber evidence="9">2.1.1.130</ecNumber>
    </submittedName>
</protein>
<dbReference type="NCBIfam" id="TIGR01467">
    <property type="entry name" value="cobI_cbiL"/>
    <property type="match status" value="1"/>
</dbReference>
<dbReference type="PIRSF" id="PIRSF036427">
    <property type="entry name" value="Precrrn-2_mtase"/>
    <property type="match status" value="1"/>
</dbReference>
<accession>A0A848C128</accession>
<evidence type="ECO:0000256" key="1">
    <source>
        <dbReference type="ARBA" id="ARBA00004953"/>
    </source>
</evidence>
<evidence type="ECO:0000256" key="7">
    <source>
        <dbReference type="PIRNR" id="PIRNR036427"/>
    </source>
</evidence>
<dbReference type="EMBL" id="JABAFG010000018">
    <property type="protein sequence ID" value="NME29029.1"/>
    <property type="molecule type" value="Genomic_DNA"/>
</dbReference>
<evidence type="ECO:0000313" key="10">
    <source>
        <dbReference type="Proteomes" id="UP000591071"/>
    </source>
</evidence>